<reference evidence="3" key="1">
    <citation type="submission" date="2021-03" db="EMBL/GenBank/DDBJ databases">
        <title>Antimicrobial resistance genes in bacteria isolated from Japanese honey, and their potential for conferring macrolide and lincosamide resistance in the American foulbrood pathogen Paenibacillus larvae.</title>
        <authorList>
            <person name="Okamoto M."/>
            <person name="Kumagai M."/>
            <person name="Kanamori H."/>
            <person name="Takamatsu D."/>
        </authorList>
    </citation>
    <scope>NUCLEOTIDE SEQUENCE</scope>
    <source>
        <strain evidence="3">J40TS1</strain>
    </source>
</reference>
<comment type="caution">
    <text evidence="3">The sequence shown here is derived from an EMBL/GenBank/DDBJ whole genome shotgun (WGS) entry which is preliminary data.</text>
</comment>
<organism evidence="3 4">
    <name type="scientific">Paenibacillus montaniterrae</name>
    <dbReference type="NCBI Taxonomy" id="429341"/>
    <lineage>
        <taxon>Bacteria</taxon>
        <taxon>Bacillati</taxon>
        <taxon>Bacillota</taxon>
        <taxon>Bacilli</taxon>
        <taxon>Bacillales</taxon>
        <taxon>Paenibacillaceae</taxon>
        <taxon>Paenibacillus</taxon>
    </lineage>
</organism>
<dbReference type="PROSITE" id="PS50893">
    <property type="entry name" value="ABC_TRANSPORTER_2"/>
    <property type="match status" value="1"/>
</dbReference>
<dbReference type="PANTHER" id="PTHR37299:SF1">
    <property type="entry name" value="STAGE 0 SPORULATION PROTEIN A HOMOLOG"/>
    <property type="match status" value="1"/>
</dbReference>
<sequence length="332" mass="37695">MRFALHKLGKIEQNQVLLPELSLSVEAGEIVAVQMEAEYMQTLFALMNDPGLYVSDKIEFSGDSSSSLYLCQREDGLYKRLNARQTLKFWSTLYGADANVEELLALCELNALPLRANKRLTYSEQRRLHFARALIQPASAYLFEDPTYGLDLQSKYIFSAILERISADGGCVLIVTSSLEEAILLGTRVYRFSARGLVLVEEKTGNGNEESEIPESDLRQVKFEKILAKVEDKIILFNPLEIDYLESRDGQTLLFVNNETFVSSTALKELEIRLVPFGFFRCHRSYLVNLQRVREIIVWSKNSYSLSLDNKAKSTIPLSKGNYAALKQLIHL</sequence>
<dbReference type="InterPro" id="IPR046947">
    <property type="entry name" value="LytR-like"/>
</dbReference>
<evidence type="ECO:0000313" key="3">
    <source>
        <dbReference type="EMBL" id="GIP17459.1"/>
    </source>
</evidence>
<evidence type="ECO:0000259" key="1">
    <source>
        <dbReference type="PROSITE" id="PS50893"/>
    </source>
</evidence>
<dbReference type="InterPro" id="IPR003439">
    <property type="entry name" value="ABC_transporter-like_ATP-bd"/>
</dbReference>
<dbReference type="InterPro" id="IPR012046">
    <property type="entry name" value="LytTR_ABC"/>
</dbReference>
<feature type="domain" description="ABC transporter" evidence="1">
    <location>
        <begin position="3"/>
        <end position="226"/>
    </location>
</feature>
<dbReference type="GO" id="GO:0003677">
    <property type="term" value="F:DNA binding"/>
    <property type="evidence" value="ECO:0007669"/>
    <property type="project" value="InterPro"/>
</dbReference>
<name>A0A919YSD0_9BACL</name>
<dbReference type="GO" id="GO:0000156">
    <property type="term" value="F:phosphorelay response regulator activity"/>
    <property type="evidence" value="ECO:0007669"/>
    <property type="project" value="InterPro"/>
</dbReference>
<dbReference type="SUPFAM" id="SSF52540">
    <property type="entry name" value="P-loop containing nucleoside triphosphate hydrolases"/>
    <property type="match status" value="1"/>
</dbReference>
<proteinExistence type="predicted"/>
<dbReference type="InterPro" id="IPR007492">
    <property type="entry name" value="LytTR_DNA-bd_dom"/>
</dbReference>
<dbReference type="RefSeq" id="WP_213516788.1">
    <property type="nucleotide sequence ID" value="NZ_BOSE01000005.1"/>
</dbReference>
<dbReference type="Pfam" id="PF04397">
    <property type="entry name" value="LytTR"/>
    <property type="match status" value="1"/>
</dbReference>
<dbReference type="SMART" id="SM00850">
    <property type="entry name" value="LytTR"/>
    <property type="match status" value="1"/>
</dbReference>
<dbReference type="InterPro" id="IPR027417">
    <property type="entry name" value="P-loop_NTPase"/>
</dbReference>
<dbReference type="GO" id="GO:0005524">
    <property type="term" value="F:ATP binding"/>
    <property type="evidence" value="ECO:0007669"/>
    <property type="project" value="InterPro"/>
</dbReference>
<dbReference type="AlphaFoldDB" id="A0A919YSD0"/>
<keyword evidence="4" id="KW-1185">Reference proteome</keyword>
<dbReference type="Gene3D" id="3.40.50.300">
    <property type="entry name" value="P-loop containing nucleotide triphosphate hydrolases"/>
    <property type="match status" value="1"/>
</dbReference>
<feature type="domain" description="HTH LytTR-type" evidence="2">
    <location>
        <begin position="226"/>
        <end position="332"/>
    </location>
</feature>
<dbReference type="PIRSF" id="PIRSF036612">
    <property type="entry name" value="ABC_ATP_LytTR"/>
    <property type="match status" value="1"/>
</dbReference>
<dbReference type="Proteomes" id="UP000683139">
    <property type="component" value="Unassembled WGS sequence"/>
</dbReference>
<evidence type="ECO:0000313" key="4">
    <source>
        <dbReference type="Proteomes" id="UP000683139"/>
    </source>
</evidence>
<dbReference type="Gene3D" id="2.40.50.1020">
    <property type="entry name" value="LytTr DNA-binding domain"/>
    <property type="match status" value="1"/>
</dbReference>
<dbReference type="PANTHER" id="PTHR37299">
    <property type="entry name" value="TRANSCRIPTIONAL REGULATOR-RELATED"/>
    <property type="match status" value="1"/>
</dbReference>
<evidence type="ECO:0000259" key="2">
    <source>
        <dbReference type="PROSITE" id="PS50930"/>
    </source>
</evidence>
<protein>
    <submittedName>
        <fullName evidence="3">Transcriptional regulator</fullName>
    </submittedName>
</protein>
<accession>A0A919YSD0</accession>
<gene>
    <name evidence="3" type="ORF">J40TS1_31010</name>
</gene>
<dbReference type="EMBL" id="BOSE01000005">
    <property type="protein sequence ID" value="GIP17459.1"/>
    <property type="molecule type" value="Genomic_DNA"/>
</dbReference>
<dbReference type="PROSITE" id="PS50930">
    <property type="entry name" value="HTH_LYTTR"/>
    <property type="match status" value="1"/>
</dbReference>
<dbReference type="GO" id="GO:0016887">
    <property type="term" value="F:ATP hydrolysis activity"/>
    <property type="evidence" value="ECO:0007669"/>
    <property type="project" value="InterPro"/>
</dbReference>